<dbReference type="Pfam" id="PF09728">
    <property type="entry name" value="Taxilin"/>
    <property type="match status" value="2"/>
</dbReference>
<organism evidence="4 5">
    <name type="scientific">Hohenbuehelia grisea</name>
    <dbReference type="NCBI Taxonomy" id="104357"/>
    <lineage>
        <taxon>Eukaryota</taxon>
        <taxon>Fungi</taxon>
        <taxon>Dikarya</taxon>
        <taxon>Basidiomycota</taxon>
        <taxon>Agaricomycotina</taxon>
        <taxon>Agaricomycetes</taxon>
        <taxon>Agaricomycetidae</taxon>
        <taxon>Agaricales</taxon>
        <taxon>Pleurotineae</taxon>
        <taxon>Pleurotaceae</taxon>
        <taxon>Hohenbuehelia</taxon>
    </lineage>
</organism>
<dbReference type="PANTHER" id="PTHR16127:SF13">
    <property type="entry name" value="GH01188P"/>
    <property type="match status" value="1"/>
</dbReference>
<accession>A0ABR3J810</accession>
<gene>
    <name evidence="4" type="ORF">HGRIS_008288</name>
</gene>
<keyword evidence="5" id="KW-1185">Reference proteome</keyword>
<feature type="compositionally biased region" description="Basic and acidic residues" evidence="3">
    <location>
        <begin position="418"/>
        <end position="429"/>
    </location>
</feature>
<comment type="caution">
    <text evidence="4">The sequence shown here is derived from an EMBL/GenBank/DDBJ whole genome shotgun (WGS) entry which is preliminary data.</text>
</comment>
<dbReference type="Gene3D" id="3.10.20.90">
    <property type="entry name" value="Phosphatidylinositol 3-kinase Catalytic Subunit, Chain A, domain 1"/>
    <property type="match status" value="1"/>
</dbReference>
<feature type="compositionally biased region" description="Basic and acidic residues" evidence="3">
    <location>
        <begin position="103"/>
        <end position="116"/>
    </location>
</feature>
<dbReference type="EMBL" id="JASNQZ010000011">
    <property type="protein sequence ID" value="KAL0951608.1"/>
    <property type="molecule type" value="Genomic_DNA"/>
</dbReference>
<comment type="similarity">
    <text evidence="1">Belongs to the taxilin family.</text>
</comment>
<feature type="compositionally biased region" description="Polar residues" evidence="3">
    <location>
        <begin position="1"/>
        <end position="11"/>
    </location>
</feature>
<evidence type="ECO:0000313" key="5">
    <source>
        <dbReference type="Proteomes" id="UP001556367"/>
    </source>
</evidence>
<keyword evidence="2" id="KW-0175">Coiled coil</keyword>
<dbReference type="CDD" id="cd01763">
    <property type="entry name" value="Ubl_SUMO_like"/>
    <property type="match status" value="1"/>
</dbReference>
<name>A0ABR3J810_9AGAR</name>
<sequence length="493" mass="55528">MNGTATNHTQNAPTTRPAKPPAGPAPPAPATAPPAPPNHTHPPPLVRATAPAHTHTTVNGAHPQTPKGKKKASDAPVDPAAMYESLRNRIAALEEEETMEGEEERRYTEEAQKSVKGMDDTAIHAKYIELFSEFKRLERDHAKEKQKLTKDKDAAKGQLTKANQTKTKMENLARELQKDNKRLREDSKRLAQCVEDAQQELMQMKNDISRRADKAKAQDQKFREQPEIVVKVVCRYRAELFFKISRKIKLSRLFNAWTDRMEKNGGLKGSVDQKGNGASEGVSVGNGGDSPRQSSTGMQFVFTHNGRTLEADMTPEEAGLEAGDEIVAIELMDLTEGPGVEEWEELSEPRLEKLRKNWNDDPEEAKRTLEEIFDSVVRERLKEVLRHYELRERHFECVIRSKELEVLLSRARAAEQKQLAEGEKARSEKSEDEIQQLRKDLEDAQNGQAMLIDKLIKCSKEPTAERTQKLFASLREELEKRGAHKVADGPKGS</sequence>
<dbReference type="SUPFAM" id="SSF54236">
    <property type="entry name" value="Ubiquitin-like"/>
    <property type="match status" value="1"/>
</dbReference>
<feature type="region of interest" description="Disordered" evidence="3">
    <location>
        <begin position="1"/>
        <end position="116"/>
    </location>
</feature>
<feature type="coiled-coil region" evidence="2">
    <location>
        <begin position="145"/>
        <end position="218"/>
    </location>
</feature>
<dbReference type="Proteomes" id="UP001556367">
    <property type="component" value="Unassembled WGS sequence"/>
</dbReference>
<feature type="compositionally biased region" description="Pro residues" evidence="3">
    <location>
        <begin position="18"/>
        <end position="45"/>
    </location>
</feature>
<feature type="region of interest" description="Disordered" evidence="3">
    <location>
        <begin position="418"/>
        <end position="443"/>
    </location>
</feature>
<evidence type="ECO:0000313" key="4">
    <source>
        <dbReference type="EMBL" id="KAL0951608.1"/>
    </source>
</evidence>
<evidence type="ECO:0000256" key="1">
    <source>
        <dbReference type="ARBA" id="ARBA00009550"/>
    </source>
</evidence>
<reference evidence="5" key="1">
    <citation type="submission" date="2024-06" db="EMBL/GenBank/DDBJ databases">
        <title>Multi-omics analyses provide insights into the biosynthesis of the anticancer antibiotic pleurotin in Hohenbuehelia grisea.</title>
        <authorList>
            <person name="Weaver J.A."/>
            <person name="Alberti F."/>
        </authorList>
    </citation>
    <scope>NUCLEOTIDE SEQUENCE [LARGE SCALE GENOMIC DNA]</scope>
    <source>
        <strain evidence="5">T-177</strain>
    </source>
</reference>
<evidence type="ECO:0000256" key="2">
    <source>
        <dbReference type="SAM" id="Coils"/>
    </source>
</evidence>
<feature type="region of interest" description="Disordered" evidence="3">
    <location>
        <begin position="265"/>
        <end position="295"/>
    </location>
</feature>
<protein>
    <recommendedName>
        <fullName evidence="6">Ubiquitin-like domain-containing protein</fullName>
    </recommendedName>
</protein>
<dbReference type="InterPro" id="IPR029071">
    <property type="entry name" value="Ubiquitin-like_domsf"/>
</dbReference>
<evidence type="ECO:0008006" key="6">
    <source>
        <dbReference type="Google" id="ProtNLM"/>
    </source>
</evidence>
<evidence type="ECO:0000256" key="3">
    <source>
        <dbReference type="SAM" id="MobiDB-lite"/>
    </source>
</evidence>
<dbReference type="InterPro" id="IPR026183">
    <property type="entry name" value="Taxilin_fam"/>
</dbReference>
<proteinExistence type="inferred from homology"/>
<dbReference type="PANTHER" id="PTHR16127">
    <property type="entry name" value="TAXILIN"/>
    <property type="match status" value="1"/>
</dbReference>
<feature type="compositionally biased region" description="Acidic residues" evidence="3">
    <location>
        <begin position="93"/>
        <end position="102"/>
    </location>
</feature>